<dbReference type="Gene3D" id="3.90.550.10">
    <property type="entry name" value="Spore Coat Polysaccharide Biosynthesis Protein SpsA, Chain A"/>
    <property type="match status" value="1"/>
</dbReference>
<evidence type="ECO:0000259" key="1">
    <source>
        <dbReference type="Pfam" id="PF00535"/>
    </source>
</evidence>
<organism evidence="2 3">
    <name type="scientific">Ileibacterium valens</name>
    <dbReference type="NCBI Taxonomy" id="1862668"/>
    <lineage>
        <taxon>Bacteria</taxon>
        <taxon>Bacillati</taxon>
        <taxon>Bacillota</taxon>
        <taxon>Erysipelotrichia</taxon>
        <taxon>Erysipelotrichales</taxon>
        <taxon>Erysipelotrichaceae</taxon>
        <taxon>Ileibacterium</taxon>
    </lineage>
</organism>
<dbReference type="PANTHER" id="PTHR43179">
    <property type="entry name" value="RHAMNOSYLTRANSFERASE WBBL"/>
    <property type="match status" value="1"/>
</dbReference>
<dbReference type="SUPFAM" id="SSF53448">
    <property type="entry name" value="Nucleotide-diphospho-sugar transferases"/>
    <property type="match status" value="1"/>
</dbReference>
<dbReference type="CDD" id="cd04186">
    <property type="entry name" value="GT_2_like_c"/>
    <property type="match status" value="1"/>
</dbReference>
<protein>
    <submittedName>
        <fullName evidence="2">Glycosyl transferase family 2</fullName>
    </submittedName>
</protein>
<dbReference type="PANTHER" id="PTHR43179:SF10">
    <property type="entry name" value="GLYCOSYL TRANSFERASE"/>
    <property type="match status" value="1"/>
</dbReference>
<dbReference type="GeneID" id="82203573"/>
<gene>
    <name evidence="2" type="ORF">BO222_10465</name>
</gene>
<dbReference type="RefSeq" id="WP_075820764.1">
    <property type="nucleotide sequence ID" value="NZ_CAPNHH010000006.1"/>
</dbReference>
<dbReference type="OrthoDB" id="9179784at2"/>
<keyword evidence="3" id="KW-1185">Reference proteome</keyword>
<evidence type="ECO:0000313" key="3">
    <source>
        <dbReference type="Proteomes" id="UP000186341"/>
    </source>
</evidence>
<proteinExistence type="predicted"/>
<dbReference type="Pfam" id="PF00535">
    <property type="entry name" value="Glycos_transf_2"/>
    <property type="match status" value="1"/>
</dbReference>
<name>A0A1U7NDV3_9FIRM</name>
<dbReference type="InterPro" id="IPR001173">
    <property type="entry name" value="Glyco_trans_2-like"/>
</dbReference>
<feature type="domain" description="Glycosyltransferase 2-like" evidence="1">
    <location>
        <begin position="7"/>
        <end position="185"/>
    </location>
</feature>
<keyword evidence="2" id="KW-0808">Transferase</keyword>
<reference evidence="2 3" key="1">
    <citation type="submission" date="2016-11" db="EMBL/GenBank/DDBJ databases">
        <title>Description of two novel members of the family Erysipelotrichaceae: Ileibacterium lipovorans gen. nov., sp. nov. and Dubosiella newyorkensis, gen. nov., sp. nov.</title>
        <authorList>
            <person name="Cox L.M."/>
            <person name="Sohn J."/>
            <person name="Tyrrell K.L."/>
            <person name="Citron D.M."/>
            <person name="Lawson P.A."/>
            <person name="Patel N.B."/>
            <person name="Iizumi T."/>
            <person name="Perez-Perez G.I."/>
            <person name="Goldstein E.J."/>
            <person name="Blaser M.J."/>
        </authorList>
    </citation>
    <scope>NUCLEOTIDE SEQUENCE [LARGE SCALE GENOMIC DNA]</scope>
    <source>
        <strain evidence="2 3">NYU-BL-A3</strain>
    </source>
</reference>
<evidence type="ECO:0000313" key="2">
    <source>
        <dbReference type="EMBL" id="OLU37522.1"/>
    </source>
</evidence>
<accession>A0A1U7NDV3</accession>
<dbReference type="GO" id="GO:0016740">
    <property type="term" value="F:transferase activity"/>
    <property type="evidence" value="ECO:0007669"/>
    <property type="project" value="UniProtKB-KW"/>
</dbReference>
<comment type="caution">
    <text evidence="2">The sequence shown here is derived from an EMBL/GenBank/DDBJ whole genome shotgun (WGS) entry which is preliminary data.</text>
</comment>
<dbReference type="InterPro" id="IPR029044">
    <property type="entry name" value="Nucleotide-diphossugar_trans"/>
</dbReference>
<dbReference type="Proteomes" id="UP000186341">
    <property type="component" value="Unassembled WGS sequence"/>
</dbReference>
<dbReference type="EMBL" id="MPJW01000199">
    <property type="protein sequence ID" value="OLU37522.1"/>
    <property type="molecule type" value="Genomic_DNA"/>
</dbReference>
<dbReference type="AlphaFoldDB" id="A0A1U7NDV3"/>
<sequence>MTSVKLSVSIVSYHNFNDIKRLLESIKRNTSSELSMKIYVIDNANEQDQFRELGKQYPELNYIHTGKNLGFGKGHNYVLSNLDSEYHAIVNPDVLLKDDAFSILIDFIEKTGCGMAVPKLVTPDGERLAAYRKDPNLLDMLCRIWFRSVFPEKVAVHELSHEDYSKPFKVPFAQGSFLVCKTDLFKQLNGFDESYFMYLEDADLCRRMNQISDVMYCPYTTVEHRWEKGSHKNFHLFRIHIQSWIKYFKKWGYF</sequence>